<evidence type="ECO:0000256" key="2">
    <source>
        <dbReference type="ARBA" id="ARBA00022705"/>
    </source>
</evidence>
<gene>
    <name evidence="4" type="ORF">OIK42_19145</name>
</gene>
<dbReference type="Gene3D" id="3.30.54.10">
    <property type="match status" value="1"/>
</dbReference>
<evidence type="ECO:0000256" key="3">
    <source>
        <dbReference type="ARBA" id="ARBA00023125"/>
    </source>
</evidence>
<sequence>MTIPDNGTPDADAVAIVRREYWHLVEHIKLLIDCLKMGTVTKAQLYALPYGELDDVGVDEVMIDVSRLSGDAAIEKALLHLLDFELRHENQAGVMAQRLPGVICIRHPDEDELRRRVTEINRLKKAFERTILQLANHTDTRFELVSKAVPNLIRKAFTRQIMIGEPGYSRIGFSWVRLHSQSKAQNKQFWIDKLELAKSANKHSASHADWVKSIDMEKRQLMNANDAELFRIRRPLRITPMMNIRDENKKSRQTTKIAHSPIWFINQDVTIGELGPYIGQAKADAAAPVIERLHLYKVL</sequence>
<organism evidence="4 5">
    <name type="scientific">Alteromonas gilva</name>
    <dbReference type="NCBI Taxonomy" id="2987522"/>
    <lineage>
        <taxon>Bacteria</taxon>
        <taxon>Pseudomonadati</taxon>
        <taxon>Pseudomonadota</taxon>
        <taxon>Gammaproteobacteria</taxon>
        <taxon>Alteromonadales</taxon>
        <taxon>Alteromonadaceae</taxon>
        <taxon>Alteromonas/Salinimonas group</taxon>
        <taxon>Alteromonas</taxon>
    </lineage>
</organism>
<keyword evidence="1" id="KW-0963">Cytoplasm</keyword>
<keyword evidence="3" id="KW-0238">DNA-binding</keyword>
<dbReference type="InterPro" id="IPR036384">
    <property type="entry name" value="Tus_sf"/>
</dbReference>
<dbReference type="InterPro" id="IPR008865">
    <property type="entry name" value="DNA_replication_term_site-bd"/>
</dbReference>
<dbReference type="EMBL" id="JAQQXP010000004">
    <property type="protein sequence ID" value="MDC8832875.1"/>
    <property type="molecule type" value="Genomic_DNA"/>
</dbReference>
<dbReference type="SUPFAM" id="SSF56596">
    <property type="entry name" value="Replication terminator protein (Tus)"/>
    <property type="match status" value="1"/>
</dbReference>
<dbReference type="Proteomes" id="UP001218788">
    <property type="component" value="Unassembled WGS sequence"/>
</dbReference>
<dbReference type="Pfam" id="PF05472">
    <property type="entry name" value="Ter"/>
    <property type="match status" value="1"/>
</dbReference>
<dbReference type="Gene3D" id="3.50.14.10">
    <property type="entry name" value="Replication terminator Tus, domain 1 superfamily/Replication terminator Tus"/>
    <property type="match status" value="1"/>
</dbReference>
<name>A0ABT5L757_9ALTE</name>
<dbReference type="RefSeq" id="WP_273642771.1">
    <property type="nucleotide sequence ID" value="NZ_JAQQXP010000004.1"/>
</dbReference>
<keyword evidence="2" id="KW-0235">DNA replication</keyword>
<evidence type="ECO:0000313" key="5">
    <source>
        <dbReference type="Proteomes" id="UP001218788"/>
    </source>
</evidence>
<protein>
    <submittedName>
        <fullName evidence="4">DNA replication terminus site-binding protein</fullName>
    </submittedName>
</protein>
<accession>A0ABT5L757</accession>
<proteinExistence type="predicted"/>
<evidence type="ECO:0000313" key="4">
    <source>
        <dbReference type="EMBL" id="MDC8832875.1"/>
    </source>
</evidence>
<keyword evidence="5" id="KW-1185">Reference proteome</keyword>
<dbReference type="InterPro" id="IPR036381">
    <property type="entry name" value="Tus_dom1"/>
</dbReference>
<evidence type="ECO:0000256" key="1">
    <source>
        <dbReference type="ARBA" id="ARBA00022490"/>
    </source>
</evidence>
<reference evidence="4 5" key="1">
    <citation type="submission" date="2022-10" db="EMBL/GenBank/DDBJ databases">
        <title>Alteromonas sp. chi3 Genome sequencing.</title>
        <authorList>
            <person name="Park S."/>
        </authorList>
    </citation>
    <scope>NUCLEOTIDE SEQUENCE [LARGE SCALE GENOMIC DNA]</scope>
    <source>
        <strain evidence="5">chi3</strain>
    </source>
</reference>
<comment type="caution">
    <text evidence="4">The sequence shown here is derived from an EMBL/GenBank/DDBJ whole genome shotgun (WGS) entry which is preliminary data.</text>
</comment>